<dbReference type="AlphaFoldDB" id="A0A0E9WT85"/>
<evidence type="ECO:0000313" key="1">
    <source>
        <dbReference type="EMBL" id="JAH93592.1"/>
    </source>
</evidence>
<reference evidence="1" key="2">
    <citation type="journal article" date="2015" name="Fish Shellfish Immunol.">
        <title>Early steps in the European eel (Anguilla anguilla)-Vibrio vulnificus interaction in the gills: Role of the RtxA13 toxin.</title>
        <authorList>
            <person name="Callol A."/>
            <person name="Pajuelo D."/>
            <person name="Ebbesson L."/>
            <person name="Teles M."/>
            <person name="MacKenzie S."/>
            <person name="Amaro C."/>
        </authorList>
    </citation>
    <scope>NUCLEOTIDE SEQUENCE</scope>
</reference>
<sequence length="40" mass="4655">MSTQCSSYVSFCLLIHDCFHEFAKMMKRMYSGRQSCGLLD</sequence>
<protein>
    <submittedName>
        <fullName evidence="1">Uncharacterized protein</fullName>
    </submittedName>
</protein>
<reference evidence="1" key="1">
    <citation type="submission" date="2014-11" db="EMBL/GenBank/DDBJ databases">
        <authorList>
            <person name="Amaro Gonzalez C."/>
        </authorList>
    </citation>
    <scope>NUCLEOTIDE SEQUENCE</scope>
</reference>
<organism evidence="1">
    <name type="scientific">Anguilla anguilla</name>
    <name type="common">European freshwater eel</name>
    <name type="synonym">Muraena anguilla</name>
    <dbReference type="NCBI Taxonomy" id="7936"/>
    <lineage>
        <taxon>Eukaryota</taxon>
        <taxon>Metazoa</taxon>
        <taxon>Chordata</taxon>
        <taxon>Craniata</taxon>
        <taxon>Vertebrata</taxon>
        <taxon>Euteleostomi</taxon>
        <taxon>Actinopterygii</taxon>
        <taxon>Neopterygii</taxon>
        <taxon>Teleostei</taxon>
        <taxon>Anguilliformes</taxon>
        <taxon>Anguillidae</taxon>
        <taxon>Anguilla</taxon>
    </lineage>
</organism>
<accession>A0A0E9WT85</accession>
<name>A0A0E9WT85_ANGAN</name>
<dbReference type="EMBL" id="GBXM01014985">
    <property type="protein sequence ID" value="JAH93592.1"/>
    <property type="molecule type" value="Transcribed_RNA"/>
</dbReference>
<proteinExistence type="predicted"/>